<keyword evidence="3 5" id="KW-0012">Acyltransferase</keyword>
<dbReference type="OrthoDB" id="3761315at2"/>
<dbReference type="CDD" id="cd00751">
    <property type="entry name" value="thiolase"/>
    <property type="match status" value="1"/>
</dbReference>
<feature type="active site" description="Proton acceptor" evidence="4">
    <location>
        <position position="369"/>
    </location>
</feature>
<gene>
    <name evidence="9" type="ORF">D0T12_29510</name>
</gene>
<sequence length="413" mass="43544">MRDAVIVEAVRTPLGRGKTTGTLHDHHPADLLARTLRTLVERAGIDSGEVDDVIGGVVTQVGEQALNITRTAVLAAGFPESVPAMTVDRQCGSSQQALHIAAQGVQSGAYDIAIACGVESMSRVPMGTNVPPGGDPFGPMLAERYPGGLVGQGISAELIAARWNLSREELDAYAHESHRRAAEAWRDGEFAREVAWPGQWDETVRPVTGPTTPTNRRPRTAGVDEGAHSGPPGTSLEVLAGLKPAYYDPRMAERFPEIGWKVTAGNASPINDGAAAVLVMGADVADRLGLRPRARFHAFAVTGDDPLLMLTAIIPATRKVLARGGLTLDAVDLFEVNEAFAPVVLAWQREIGADPARVNVRGGAIAIGHPLGASGARIMTTLLHALEDRGGRFGLQTMCEAGGQANATVIERL</sequence>
<evidence type="ECO:0000259" key="8">
    <source>
        <dbReference type="Pfam" id="PF02803"/>
    </source>
</evidence>
<evidence type="ECO:0000256" key="3">
    <source>
        <dbReference type="ARBA" id="ARBA00023315"/>
    </source>
</evidence>
<name>A0A372G9C6_9ACTN</name>
<protein>
    <submittedName>
        <fullName evidence="9">Thiolase family protein</fullName>
    </submittedName>
</protein>
<feature type="domain" description="Thiolase C-terminal" evidence="8">
    <location>
        <begin position="291"/>
        <end position="412"/>
    </location>
</feature>
<dbReference type="PROSITE" id="PS00737">
    <property type="entry name" value="THIOLASE_2"/>
    <property type="match status" value="1"/>
</dbReference>
<feature type="domain" description="Thiolase N-terminal" evidence="7">
    <location>
        <begin position="5"/>
        <end position="281"/>
    </location>
</feature>
<evidence type="ECO:0000313" key="9">
    <source>
        <dbReference type="EMBL" id="RFS82004.1"/>
    </source>
</evidence>
<keyword evidence="2 5" id="KW-0808">Transferase</keyword>
<feature type="active site" description="Proton acceptor" evidence="4">
    <location>
        <position position="399"/>
    </location>
</feature>
<keyword evidence="10" id="KW-1185">Reference proteome</keyword>
<dbReference type="EMBL" id="QVNQ01000011">
    <property type="protein sequence ID" value="RFS82004.1"/>
    <property type="molecule type" value="Genomic_DNA"/>
</dbReference>
<dbReference type="Proteomes" id="UP000262882">
    <property type="component" value="Unassembled WGS sequence"/>
</dbReference>
<dbReference type="InterPro" id="IPR020613">
    <property type="entry name" value="Thiolase_CS"/>
</dbReference>
<evidence type="ECO:0000256" key="2">
    <source>
        <dbReference type="ARBA" id="ARBA00022679"/>
    </source>
</evidence>
<organism evidence="9 10">
    <name type="scientific">Actinomadura spongiicola</name>
    <dbReference type="NCBI Taxonomy" id="2303421"/>
    <lineage>
        <taxon>Bacteria</taxon>
        <taxon>Bacillati</taxon>
        <taxon>Actinomycetota</taxon>
        <taxon>Actinomycetes</taxon>
        <taxon>Streptosporangiales</taxon>
        <taxon>Thermomonosporaceae</taxon>
        <taxon>Actinomadura</taxon>
    </lineage>
</organism>
<dbReference type="PANTHER" id="PTHR43365:SF1">
    <property type="entry name" value="ACETYL-COA C-ACYLTRANSFERASE"/>
    <property type="match status" value="1"/>
</dbReference>
<evidence type="ECO:0000256" key="6">
    <source>
        <dbReference type="SAM" id="MobiDB-lite"/>
    </source>
</evidence>
<evidence type="ECO:0000313" key="10">
    <source>
        <dbReference type="Proteomes" id="UP000262882"/>
    </source>
</evidence>
<dbReference type="AlphaFoldDB" id="A0A372G9C6"/>
<dbReference type="InterPro" id="IPR020616">
    <property type="entry name" value="Thiolase_N"/>
</dbReference>
<feature type="region of interest" description="Disordered" evidence="6">
    <location>
        <begin position="202"/>
        <end position="235"/>
    </location>
</feature>
<proteinExistence type="inferred from homology"/>
<reference evidence="9 10" key="1">
    <citation type="submission" date="2018-08" db="EMBL/GenBank/DDBJ databases">
        <title>Actinomadura spongicola sp. nov., isolated from marine sponge Leucetta chagosensis.</title>
        <authorList>
            <person name="Li L."/>
            <person name="Lin H.W."/>
        </authorList>
    </citation>
    <scope>NUCLEOTIDE SEQUENCE [LARGE SCALE GENOMIC DNA]</scope>
    <source>
        <strain evidence="9 10">LHW52907</strain>
    </source>
</reference>
<dbReference type="PIRSF" id="PIRSF000429">
    <property type="entry name" value="Ac-CoA_Ac_transf"/>
    <property type="match status" value="1"/>
</dbReference>
<dbReference type="InterPro" id="IPR016039">
    <property type="entry name" value="Thiolase-like"/>
</dbReference>
<feature type="active site" description="Acyl-thioester intermediate" evidence="4">
    <location>
        <position position="91"/>
    </location>
</feature>
<dbReference type="RefSeq" id="WP_117403692.1">
    <property type="nucleotide sequence ID" value="NZ_QVNQ01000011.1"/>
</dbReference>
<dbReference type="PANTHER" id="PTHR43365">
    <property type="entry name" value="BLR7806 PROTEIN"/>
    <property type="match status" value="1"/>
</dbReference>
<dbReference type="GO" id="GO:0016747">
    <property type="term" value="F:acyltransferase activity, transferring groups other than amino-acyl groups"/>
    <property type="evidence" value="ECO:0007669"/>
    <property type="project" value="InterPro"/>
</dbReference>
<dbReference type="Gene3D" id="3.40.47.10">
    <property type="match status" value="2"/>
</dbReference>
<dbReference type="NCBIfam" id="TIGR01930">
    <property type="entry name" value="AcCoA-C-Actrans"/>
    <property type="match status" value="1"/>
</dbReference>
<evidence type="ECO:0000256" key="1">
    <source>
        <dbReference type="ARBA" id="ARBA00010982"/>
    </source>
</evidence>
<dbReference type="Pfam" id="PF00108">
    <property type="entry name" value="Thiolase_N"/>
    <property type="match status" value="1"/>
</dbReference>
<dbReference type="Pfam" id="PF02803">
    <property type="entry name" value="Thiolase_C"/>
    <property type="match status" value="1"/>
</dbReference>
<dbReference type="SUPFAM" id="SSF53901">
    <property type="entry name" value="Thiolase-like"/>
    <property type="match status" value="2"/>
</dbReference>
<accession>A0A372G9C6</accession>
<comment type="caution">
    <text evidence="9">The sequence shown here is derived from an EMBL/GenBank/DDBJ whole genome shotgun (WGS) entry which is preliminary data.</text>
</comment>
<evidence type="ECO:0000256" key="4">
    <source>
        <dbReference type="PIRSR" id="PIRSR000429-1"/>
    </source>
</evidence>
<evidence type="ECO:0000259" key="7">
    <source>
        <dbReference type="Pfam" id="PF00108"/>
    </source>
</evidence>
<feature type="compositionally biased region" description="Low complexity" evidence="6">
    <location>
        <begin position="205"/>
        <end position="215"/>
    </location>
</feature>
<dbReference type="InterPro" id="IPR002155">
    <property type="entry name" value="Thiolase"/>
</dbReference>
<evidence type="ECO:0000256" key="5">
    <source>
        <dbReference type="RuleBase" id="RU003557"/>
    </source>
</evidence>
<dbReference type="InterPro" id="IPR020617">
    <property type="entry name" value="Thiolase_C"/>
</dbReference>
<comment type="similarity">
    <text evidence="1 5">Belongs to the thiolase-like superfamily. Thiolase family.</text>
</comment>